<dbReference type="Proteomes" id="UP001497512">
    <property type="component" value="Chromosome 12"/>
</dbReference>
<proteinExistence type="predicted"/>
<feature type="region of interest" description="Disordered" evidence="1">
    <location>
        <begin position="263"/>
        <end position="282"/>
    </location>
</feature>
<evidence type="ECO:0000313" key="2">
    <source>
        <dbReference type="EMBL" id="CAK9199825.1"/>
    </source>
</evidence>
<organism evidence="2 3">
    <name type="scientific">Sphagnum troendelagicum</name>
    <dbReference type="NCBI Taxonomy" id="128251"/>
    <lineage>
        <taxon>Eukaryota</taxon>
        <taxon>Viridiplantae</taxon>
        <taxon>Streptophyta</taxon>
        <taxon>Embryophyta</taxon>
        <taxon>Bryophyta</taxon>
        <taxon>Sphagnophytina</taxon>
        <taxon>Sphagnopsida</taxon>
        <taxon>Sphagnales</taxon>
        <taxon>Sphagnaceae</taxon>
        <taxon>Sphagnum</taxon>
    </lineage>
</organism>
<protein>
    <submittedName>
        <fullName evidence="2">Uncharacterized protein</fullName>
    </submittedName>
</protein>
<accession>A0ABP0TLR6</accession>
<gene>
    <name evidence="2" type="ORF">CSSPTR1EN2_LOCUS5130</name>
</gene>
<feature type="compositionally biased region" description="Polar residues" evidence="1">
    <location>
        <begin position="263"/>
        <end position="274"/>
    </location>
</feature>
<reference evidence="2" key="1">
    <citation type="submission" date="2024-02" db="EMBL/GenBank/DDBJ databases">
        <authorList>
            <consortium name="ELIXIR-Norway"/>
            <consortium name="Elixir Norway"/>
        </authorList>
    </citation>
    <scope>NUCLEOTIDE SEQUENCE</scope>
</reference>
<evidence type="ECO:0000313" key="3">
    <source>
        <dbReference type="Proteomes" id="UP001497512"/>
    </source>
</evidence>
<evidence type="ECO:0000256" key="1">
    <source>
        <dbReference type="SAM" id="MobiDB-lite"/>
    </source>
</evidence>
<sequence length="282" mass="31679">MEGRTTIAPTVKGMEDVKAWFDKKEQQERSSRAAKEAFEEPAAISIHVSQATLQQQELFTMFGRKNSEVAGVGDMGGDGEEYDDAGKTFCCFPSSRGRRYSRRKAVAYGMEEPQESPSGPNKGLRPMKSLWALCSCCGSPRTSPRKWVVEVRGVGVVQEKELGSSAGRWEVDVNEDDYFKPAPMWKQLVRKMKAQARHVQAAGSRNESWLNYDPQSYQKNFDNGEFRQQTYYVRHPLDEENSDHQHAAKETALHTALLQRIASSRSQQEATTQVVPKLPAAA</sequence>
<dbReference type="EMBL" id="OZ019904">
    <property type="protein sequence ID" value="CAK9199825.1"/>
    <property type="molecule type" value="Genomic_DNA"/>
</dbReference>
<keyword evidence="3" id="KW-1185">Reference proteome</keyword>
<name>A0ABP0TLR6_9BRYO</name>